<name>A0A922ES67_CARIL</name>
<dbReference type="PANTHER" id="PTHR33116">
    <property type="entry name" value="REVERSE TRANSCRIPTASE ZINC-BINDING DOMAIN-CONTAINING PROTEIN-RELATED-RELATED"/>
    <property type="match status" value="1"/>
</dbReference>
<sequence length="114" mass="13017">MGEKSFSSSMFNPLFYKIQKKLAGWKSKLLSYGGNIILIKHILNTMPIHLMSVLKLPKGVFKRLQLIFSNFLWGLILDSKRKKWVSWSKICLLVEEGSLGIWDLSEVLCGLISS</sequence>
<evidence type="ECO:0000313" key="1">
    <source>
        <dbReference type="EMBL" id="KAG6707860.1"/>
    </source>
</evidence>
<dbReference type="AlphaFoldDB" id="A0A922ES67"/>
<dbReference type="EMBL" id="CM031830">
    <property type="protein sequence ID" value="KAG6707860.1"/>
    <property type="molecule type" value="Genomic_DNA"/>
</dbReference>
<dbReference type="Proteomes" id="UP000811246">
    <property type="component" value="Chromosome 6"/>
</dbReference>
<comment type="caution">
    <text evidence="1">The sequence shown here is derived from an EMBL/GenBank/DDBJ whole genome shotgun (WGS) entry which is preliminary data.</text>
</comment>
<accession>A0A922ES67</accession>
<dbReference type="PANTHER" id="PTHR33116:SF80">
    <property type="entry name" value="REVERSE TRANSCRIPTASE ZINC-BINDING DOMAIN-CONTAINING PROTEIN"/>
    <property type="match status" value="1"/>
</dbReference>
<gene>
    <name evidence="1" type="ORF">I3842_06G053300</name>
</gene>
<protein>
    <submittedName>
        <fullName evidence="1">Uncharacterized protein</fullName>
    </submittedName>
</protein>
<proteinExistence type="predicted"/>
<reference evidence="1" key="1">
    <citation type="submission" date="2021-01" db="EMBL/GenBank/DDBJ databases">
        <authorList>
            <person name="Lovell J.T."/>
            <person name="Bentley N."/>
            <person name="Bhattarai G."/>
            <person name="Jenkins J.W."/>
            <person name="Sreedasyam A."/>
            <person name="Alarcon Y."/>
            <person name="Bock C."/>
            <person name="Boston L."/>
            <person name="Carlson J."/>
            <person name="Cervantes K."/>
            <person name="Clermont K."/>
            <person name="Krom N."/>
            <person name="Kubenka K."/>
            <person name="Mamidi S."/>
            <person name="Mattison C."/>
            <person name="Monteros M."/>
            <person name="Pisani C."/>
            <person name="Plott C."/>
            <person name="Rajasekar S."/>
            <person name="Rhein H.S."/>
            <person name="Rohla C."/>
            <person name="Song M."/>
            <person name="Hilaire R.S."/>
            <person name="Shu S."/>
            <person name="Wells L."/>
            <person name="Wang X."/>
            <person name="Webber J."/>
            <person name="Heerema R.J."/>
            <person name="Klein P."/>
            <person name="Conner P."/>
            <person name="Grauke L."/>
            <person name="Grimwood J."/>
            <person name="Schmutz J."/>
            <person name="Randall J.J."/>
        </authorList>
    </citation>
    <scope>NUCLEOTIDE SEQUENCE</scope>
    <source>
        <tissue evidence="1">Leaf</tissue>
    </source>
</reference>
<organism evidence="1 2">
    <name type="scientific">Carya illinoinensis</name>
    <name type="common">Pecan</name>
    <dbReference type="NCBI Taxonomy" id="32201"/>
    <lineage>
        <taxon>Eukaryota</taxon>
        <taxon>Viridiplantae</taxon>
        <taxon>Streptophyta</taxon>
        <taxon>Embryophyta</taxon>
        <taxon>Tracheophyta</taxon>
        <taxon>Spermatophyta</taxon>
        <taxon>Magnoliopsida</taxon>
        <taxon>eudicotyledons</taxon>
        <taxon>Gunneridae</taxon>
        <taxon>Pentapetalae</taxon>
        <taxon>rosids</taxon>
        <taxon>fabids</taxon>
        <taxon>Fagales</taxon>
        <taxon>Juglandaceae</taxon>
        <taxon>Carya</taxon>
    </lineage>
</organism>
<evidence type="ECO:0000313" key="2">
    <source>
        <dbReference type="Proteomes" id="UP000811246"/>
    </source>
</evidence>